<protein>
    <submittedName>
        <fullName evidence="1">Uncharacterized protein</fullName>
    </submittedName>
</protein>
<comment type="caution">
    <text evidence="1">The sequence shown here is derived from an EMBL/GenBank/DDBJ whole genome shotgun (WGS) entry which is preliminary data.</text>
</comment>
<dbReference type="EMBL" id="LLXL01005020">
    <property type="protein sequence ID" value="PKK56876.1"/>
    <property type="molecule type" value="Genomic_DNA"/>
</dbReference>
<evidence type="ECO:0000313" key="2">
    <source>
        <dbReference type="Proteomes" id="UP000233469"/>
    </source>
</evidence>
<reference evidence="1 2" key="1">
    <citation type="submission" date="2016-04" db="EMBL/GenBank/DDBJ databases">
        <title>Genome analyses suggest a sexual origin of heterokaryosis in a supposedly ancient asexual fungus.</title>
        <authorList>
            <person name="Ropars J."/>
            <person name="Sedzielewska K."/>
            <person name="Noel J."/>
            <person name="Charron P."/>
            <person name="Farinelli L."/>
            <person name="Marton T."/>
            <person name="Kruger M."/>
            <person name="Pelin A."/>
            <person name="Brachmann A."/>
            <person name="Corradi N."/>
        </authorList>
    </citation>
    <scope>NUCLEOTIDE SEQUENCE [LARGE SCALE GENOMIC DNA]</scope>
    <source>
        <strain evidence="1 2">C2</strain>
    </source>
</reference>
<proteinExistence type="predicted"/>
<gene>
    <name evidence="1" type="ORF">RhiirC2_799128</name>
</gene>
<sequence>MSGVLMEPIKDIGIRSFGWNLSIIWNSEVLDTENQLWTLFSKVLDAKDLLQTLNFKGAKILVGIFGRIGIGWKDLCIGWKDLWAEWSMATWVLPEWNFKDPQLLGWDLDRTSKVYAEFQRVAGTFSFSVNSMIEF</sequence>
<organism evidence="1 2">
    <name type="scientific">Rhizophagus irregularis</name>
    <dbReference type="NCBI Taxonomy" id="588596"/>
    <lineage>
        <taxon>Eukaryota</taxon>
        <taxon>Fungi</taxon>
        <taxon>Fungi incertae sedis</taxon>
        <taxon>Mucoromycota</taxon>
        <taxon>Glomeromycotina</taxon>
        <taxon>Glomeromycetes</taxon>
        <taxon>Glomerales</taxon>
        <taxon>Glomeraceae</taxon>
        <taxon>Rhizophagus</taxon>
    </lineage>
</organism>
<dbReference type="AlphaFoldDB" id="A0A2N1M5E5"/>
<name>A0A2N1M5E5_9GLOM</name>
<reference evidence="1 2" key="2">
    <citation type="submission" date="2017-10" db="EMBL/GenBank/DDBJ databases">
        <title>Extensive intraspecific genome diversity in a model arbuscular mycorrhizal fungus.</title>
        <authorList>
            <person name="Chen E.C.H."/>
            <person name="Morin E."/>
            <person name="Baudet D."/>
            <person name="Noel J."/>
            <person name="Ndikumana S."/>
            <person name="Charron P."/>
            <person name="St-Onge C."/>
            <person name="Giorgi J."/>
            <person name="Grigoriev I.V."/>
            <person name="Roux C."/>
            <person name="Martin F.M."/>
            <person name="Corradi N."/>
        </authorList>
    </citation>
    <scope>NUCLEOTIDE SEQUENCE [LARGE SCALE GENOMIC DNA]</scope>
    <source>
        <strain evidence="1 2">C2</strain>
    </source>
</reference>
<accession>A0A2N1M5E5</accession>
<evidence type="ECO:0000313" key="1">
    <source>
        <dbReference type="EMBL" id="PKK56876.1"/>
    </source>
</evidence>
<dbReference type="Proteomes" id="UP000233469">
    <property type="component" value="Unassembled WGS sequence"/>
</dbReference>